<comment type="caution">
    <text evidence="2">The sequence shown here is derived from an EMBL/GenBank/DDBJ whole genome shotgun (WGS) entry which is preliminary data.</text>
</comment>
<gene>
    <name evidence="2" type="ORF">JZX89_24685</name>
</gene>
<protein>
    <submittedName>
        <fullName evidence="2">Uncharacterized protein</fullName>
    </submittedName>
</protein>
<accession>A0ABS3EPT6</accession>
<evidence type="ECO:0000313" key="3">
    <source>
        <dbReference type="Proteomes" id="UP000664699"/>
    </source>
</evidence>
<feature type="region of interest" description="Disordered" evidence="1">
    <location>
        <begin position="16"/>
        <end position="48"/>
    </location>
</feature>
<evidence type="ECO:0000313" key="2">
    <source>
        <dbReference type="EMBL" id="MBO0133944.1"/>
    </source>
</evidence>
<proteinExistence type="predicted"/>
<evidence type="ECO:0000256" key="1">
    <source>
        <dbReference type="SAM" id="MobiDB-lite"/>
    </source>
</evidence>
<name>A0ABS3EPT6_9HYPH</name>
<feature type="compositionally biased region" description="Polar residues" evidence="1">
    <location>
        <begin position="17"/>
        <end position="39"/>
    </location>
</feature>
<reference evidence="2 3" key="1">
    <citation type="submission" date="2021-03" db="EMBL/GenBank/DDBJ databases">
        <title>Whole genome sequence of Agrobacterium sp. strain Rnr.</title>
        <authorList>
            <person name="Mafakheri H."/>
            <person name="Taghavi S.M."/>
            <person name="Nemanja K."/>
            <person name="Osdaghi E."/>
        </authorList>
    </citation>
    <scope>NUCLEOTIDE SEQUENCE [LARGE SCALE GENOMIC DNA]</scope>
    <source>
        <strain evidence="2 3">Rnr</strain>
    </source>
</reference>
<keyword evidence="3" id="KW-1185">Reference proteome</keyword>
<organism evidence="2 3">
    <name type="scientific">Agrobacterium burrii</name>
    <dbReference type="NCBI Taxonomy" id="2815339"/>
    <lineage>
        <taxon>Bacteria</taxon>
        <taxon>Pseudomonadati</taxon>
        <taxon>Pseudomonadota</taxon>
        <taxon>Alphaproteobacteria</taxon>
        <taxon>Hyphomicrobiales</taxon>
        <taxon>Rhizobiaceae</taxon>
        <taxon>Rhizobium/Agrobacterium group</taxon>
        <taxon>Agrobacterium</taxon>
        <taxon>Agrobacterium tumefaciens complex</taxon>
    </lineage>
</organism>
<sequence length="48" mass="5176">MANFTPWDIDATASRLAASSAQKEPQTEYFTQSGKTSLQAPKGGDEIE</sequence>
<dbReference type="EMBL" id="JAFLNA010000017">
    <property type="protein sequence ID" value="MBO0133944.1"/>
    <property type="molecule type" value="Genomic_DNA"/>
</dbReference>
<dbReference type="Proteomes" id="UP000664699">
    <property type="component" value="Unassembled WGS sequence"/>
</dbReference>
<dbReference type="RefSeq" id="WP_153516069.1">
    <property type="nucleotide sequence ID" value="NZ_JAFLNA010000017.1"/>
</dbReference>